<dbReference type="NCBIfam" id="TIGR01417">
    <property type="entry name" value="PTS_I_fam"/>
    <property type="match status" value="1"/>
</dbReference>
<dbReference type="PIRSF" id="PIRSF000732">
    <property type="entry name" value="PTS_enzyme_I"/>
    <property type="match status" value="1"/>
</dbReference>
<dbReference type="InterPro" id="IPR036618">
    <property type="entry name" value="PtsI_HPr-bd_sf"/>
</dbReference>
<dbReference type="SUPFAM" id="SSF52009">
    <property type="entry name" value="Phosphohistidine domain"/>
    <property type="match status" value="1"/>
</dbReference>
<evidence type="ECO:0000256" key="17">
    <source>
        <dbReference type="PIRNR" id="PIRNR000732"/>
    </source>
</evidence>
<feature type="binding site" evidence="19">
    <location>
        <position position="292"/>
    </location>
    <ligand>
        <name>phosphoenolpyruvate</name>
        <dbReference type="ChEBI" id="CHEBI:58702"/>
    </ligand>
</feature>
<dbReference type="InterPro" id="IPR008279">
    <property type="entry name" value="PEP-util_enz_mobile_dom"/>
</dbReference>
<proteinExistence type="inferred from homology"/>
<comment type="similarity">
    <text evidence="5 17">Belongs to the PEP-utilizing enzyme family.</text>
</comment>
<dbReference type="InterPro" id="IPR036637">
    <property type="entry name" value="Phosphohistidine_dom_sf"/>
</dbReference>
<dbReference type="PANTHER" id="PTHR46244">
    <property type="entry name" value="PHOSPHOENOLPYRUVATE-PROTEIN PHOSPHOTRANSFERASE"/>
    <property type="match status" value="1"/>
</dbReference>
<evidence type="ECO:0000256" key="3">
    <source>
        <dbReference type="ARBA" id="ARBA00002728"/>
    </source>
</evidence>
<dbReference type="GO" id="GO:0009401">
    <property type="term" value="P:phosphoenolpyruvate-dependent sugar phosphotransferase system"/>
    <property type="evidence" value="ECO:0007669"/>
    <property type="project" value="UniProtKB-KW"/>
</dbReference>
<evidence type="ECO:0000256" key="16">
    <source>
        <dbReference type="ARBA" id="ARBA00033235"/>
    </source>
</evidence>
<keyword evidence="13 17" id="KW-0479">Metal-binding</keyword>
<evidence type="ECO:0000256" key="15">
    <source>
        <dbReference type="ARBA" id="ARBA00022842"/>
    </source>
</evidence>
<feature type="binding site" evidence="19">
    <location>
        <position position="453"/>
    </location>
    <ligand>
        <name>phosphoenolpyruvate</name>
        <dbReference type="ChEBI" id="CHEBI:58702"/>
    </ligand>
</feature>
<comment type="function">
    <text evidence="3 17">General (non sugar-specific) component of the phosphoenolpyruvate-dependent sugar phosphotransferase system (sugar PTS). This major carbohydrate active-transport system catalyzes the phosphorylation of incoming sugar substrates concomitantly with their translocation across the cell membrane. Enzyme I transfers the phosphoryl group from phosphoenolpyruvate (PEP) to the phosphoryl carrier protein (HPr).</text>
</comment>
<keyword evidence="11 17" id="KW-0808">Transferase</keyword>
<evidence type="ECO:0000256" key="2">
    <source>
        <dbReference type="ARBA" id="ARBA00001946"/>
    </source>
</evidence>
<evidence type="ECO:0000313" key="25">
    <source>
        <dbReference type="Proteomes" id="UP000050816"/>
    </source>
</evidence>
<keyword evidence="24" id="KW-0670">Pyruvate</keyword>
<evidence type="ECO:0000256" key="19">
    <source>
        <dbReference type="PIRSR" id="PIRSR000732-2"/>
    </source>
</evidence>
<keyword evidence="12 17" id="KW-0598">Phosphotransferase system</keyword>
<comment type="cofactor">
    <cofactor evidence="2 17 20">
        <name>Mg(2+)</name>
        <dbReference type="ChEBI" id="CHEBI:18420"/>
    </cofactor>
</comment>
<comment type="caution">
    <text evidence="24">The sequence shown here is derived from an EMBL/GenBank/DDBJ whole genome shotgun (WGS) entry which is preliminary data.</text>
</comment>
<evidence type="ECO:0000256" key="4">
    <source>
        <dbReference type="ARBA" id="ARBA00004496"/>
    </source>
</evidence>
<evidence type="ECO:0000256" key="10">
    <source>
        <dbReference type="ARBA" id="ARBA00022597"/>
    </source>
</evidence>
<dbReference type="Proteomes" id="UP000050816">
    <property type="component" value="Unassembled WGS sequence"/>
</dbReference>
<evidence type="ECO:0000256" key="9">
    <source>
        <dbReference type="ARBA" id="ARBA00022490"/>
    </source>
</evidence>
<feature type="active site" description="Tele-phosphohistidine intermediate" evidence="18">
    <location>
        <position position="185"/>
    </location>
</feature>
<feature type="active site" description="Proton donor" evidence="18">
    <location>
        <position position="490"/>
    </location>
</feature>
<dbReference type="InterPro" id="IPR015813">
    <property type="entry name" value="Pyrv/PenolPyrv_kinase-like_dom"/>
</dbReference>
<evidence type="ECO:0000256" key="5">
    <source>
        <dbReference type="ARBA" id="ARBA00007837"/>
    </source>
</evidence>
<keyword evidence="10 17" id="KW-0762">Sugar transport</keyword>
<evidence type="ECO:0000256" key="7">
    <source>
        <dbReference type="ARBA" id="ARBA00016544"/>
    </source>
</evidence>
<dbReference type="SUPFAM" id="SSF47831">
    <property type="entry name" value="Enzyme I of the PEP:sugar phosphotransferase system HPr-binding (sub)domain"/>
    <property type="match status" value="1"/>
</dbReference>
<evidence type="ECO:0000256" key="11">
    <source>
        <dbReference type="ARBA" id="ARBA00022679"/>
    </source>
</evidence>
<evidence type="ECO:0000256" key="13">
    <source>
        <dbReference type="ARBA" id="ARBA00022723"/>
    </source>
</evidence>
<evidence type="ECO:0000256" key="6">
    <source>
        <dbReference type="ARBA" id="ARBA00012232"/>
    </source>
</evidence>
<dbReference type="InterPro" id="IPR023151">
    <property type="entry name" value="PEP_util_CS"/>
</dbReference>
<dbReference type="InterPro" id="IPR040442">
    <property type="entry name" value="Pyrv_kinase-like_dom_sf"/>
</dbReference>
<evidence type="ECO:0000256" key="18">
    <source>
        <dbReference type="PIRSR" id="PIRSR000732-1"/>
    </source>
</evidence>
<dbReference type="EMBL" id="AZFK01000001">
    <property type="protein sequence ID" value="KRL92674.1"/>
    <property type="molecule type" value="Genomic_DNA"/>
</dbReference>
<protein>
    <recommendedName>
        <fullName evidence="7 17">Phosphoenolpyruvate-protein phosphotransferase</fullName>
        <ecNumber evidence="6 17">2.7.3.9</ecNumber>
    </recommendedName>
    <alternativeName>
        <fullName evidence="16 17">Phosphotransferase system, enzyme I</fullName>
    </alternativeName>
</protein>
<feature type="binding site" evidence="20">
    <location>
        <position position="419"/>
    </location>
    <ligand>
        <name>Mg(2+)</name>
        <dbReference type="ChEBI" id="CHEBI:18420"/>
    </ligand>
</feature>
<keyword evidence="8 17" id="KW-0813">Transport</keyword>
<dbReference type="GO" id="GO:0005737">
    <property type="term" value="C:cytoplasm"/>
    <property type="evidence" value="ECO:0007669"/>
    <property type="project" value="UniProtKB-SubCell"/>
</dbReference>
<dbReference type="GO" id="GO:0046872">
    <property type="term" value="F:metal ion binding"/>
    <property type="evidence" value="ECO:0007669"/>
    <property type="project" value="UniProtKB-KW"/>
</dbReference>
<dbReference type="InterPro" id="IPR008731">
    <property type="entry name" value="PTS_EIN"/>
</dbReference>
<dbReference type="InterPro" id="IPR006318">
    <property type="entry name" value="PTS_EI-like"/>
</dbReference>
<name>A0A0R1UP73_9LACO</name>
<feature type="domain" description="PEP-utilising enzyme C-terminal" evidence="22">
    <location>
        <begin position="247"/>
        <end position="528"/>
    </location>
</feature>
<keyword evidence="14 17" id="KW-0418">Kinase</keyword>
<gene>
    <name evidence="24" type="ORF">FC43_GL000664</name>
</gene>
<evidence type="ECO:0000256" key="14">
    <source>
        <dbReference type="ARBA" id="ARBA00022777"/>
    </source>
</evidence>
<dbReference type="Gene3D" id="3.50.30.10">
    <property type="entry name" value="Phosphohistidine domain"/>
    <property type="match status" value="1"/>
</dbReference>
<dbReference type="InterPro" id="IPR024692">
    <property type="entry name" value="PTS_EI"/>
</dbReference>
<dbReference type="Pfam" id="PF02896">
    <property type="entry name" value="PEP-utilizers_C"/>
    <property type="match status" value="1"/>
</dbReference>
<comment type="subcellular location">
    <subcellularLocation>
        <location evidence="4 17">Cytoplasm</location>
    </subcellularLocation>
</comment>
<organism evidence="24 25">
    <name type="scientific">Limosilactobacillus ingluviei DSM 15946</name>
    <dbReference type="NCBI Taxonomy" id="1423760"/>
    <lineage>
        <taxon>Bacteria</taxon>
        <taxon>Bacillati</taxon>
        <taxon>Bacillota</taxon>
        <taxon>Bacilli</taxon>
        <taxon>Lactobacillales</taxon>
        <taxon>Lactobacillaceae</taxon>
        <taxon>Limosilactobacillus</taxon>
    </lineage>
</organism>
<feature type="binding site" evidence="19">
    <location>
        <begin position="442"/>
        <end position="443"/>
    </location>
    <ligand>
        <name>phosphoenolpyruvate</name>
        <dbReference type="ChEBI" id="CHEBI:58702"/>
    </ligand>
</feature>
<feature type="binding site" evidence="20">
    <location>
        <position position="443"/>
    </location>
    <ligand>
        <name>Mg(2+)</name>
        <dbReference type="ChEBI" id="CHEBI:18420"/>
    </ligand>
</feature>
<evidence type="ECO:0000259" key="21">
    <source>
        <dbReference type="Pfam" id="PF00391"/>
    </source>
</evidence>
<dbReference type="PRINTS" id="PR01736">
    <property type="entry name" value="PHPHTRNFRASE"/>
</dbReference>
<evidence type="ECO:0000256" key="1">
    <source>
        <dbReference type="ARBA" id="ARBA00000683"/>
    </source>
</evidence>
<reference evidence="24 25" key="1">
    <citation type="journal article" date="2015" name="Genome Announc.">
        <title>Expanding the biotechnology potential of lactobacilli through comparative genomics of 213 strains and associated genera.</title>
        <authorList>
            <person name="Sun Z."/>
            <person name="Harris H.M."/>
            <person name="McCann A."/>
            <person name="Guo C."/>
            <person name="Argimon S."/>
            <person name="Zhang W."/>
            <person name="Yang X."/>
            <person name="Jeffery I.B."/>
            <person name="Cooney J.C."/>
            <person name="Kagawa T.F."/>
            <person name="Liu W."/>
            <person name="Song Y."/>
            <person name="Salvetti E."/>
            <person name="Wrobel A."/>
            <person name="Rasinkangas P."/>
            <person name="Parkhill J."/>
            <person name="Rea M.C."/>
            <person name="O'Sullivan O."/>
            <person name="Ritari J."/>
            <person name="Douillard F.P."/>
            <person name="Paul Ross R."/>
            <person name="Yang R."/>
            <person name="Briner A.E."/>
            <person name="Felis G.E."/>
            <person name="de Vos W.M."/>
            <person name="Barrangou R."/>
            <person name="Klaenhammer T.R."/>
            <person name="Caufield P.W."/>
            <person name="Cui Y."/>
            <person name="Zhang H."/>
            <person name="O'Toole P.W."/>
        </authorList>
    </citation>
    <scope>NUCLEOTIDE SEQUENCE [LARGE SCALE GENOMIC DNA]</scope>
    <source>
        <strain evidence="24 25">DSM 15946</strain>
    </source>
</reference>
<keyword evidence="15 17" id="KW-0460">Magnesium</keyword>
<dbReference type="PROSITE" id="PS00742">
    <property type="entry name" value="PEP_ENZYMES_2"/>
    <property type="match status" value="1"/>
</dbReference>
<feature type="domain" description="PEP-utilising enzyme mobile" evidence="21">
    <location>
        <begin position="149"/>
        <end position="221"/>
    </location>
</feature>
<evidence type="ECO:0000256" key="8">
    <source>
        <dbReference type="ARBA" id="ARBA00022448"/>
    </source>
</evidence>
<dbReference type="AlphaFoldDB" id="A0A0R1UP73"/>
<accession>A0A0R1UP73</accession>
<dbReference type="EC" id="2.7.3.9" evidence="6 17"/>
<dbReference type="PATRIC" id="fig|1423760.3.peg.686"/>
<dbReference type="SUPFAM" id="SSF51621">
    <property type="entry name" value="Phosphoenolpyruvate/pyruvate domain"/>
    <property type="match status" value="1"/>
</dbReference>
<dbReference type="Gene3D" id="3.20.20.60">
    <property type="entry name" value="Phosphoenolpyruvate-binding domains"/>
    <property type="match status" value="1"/>
</dbReference>
<dbReference type="Pfam" id="PF05524">
    <property type="entry name" value="PEP-utilisers_N"/>
    <property type="match status" value="1"/>
</dbReference>
<dbReference type="InterPro" id="IPR050499">
    <property type="entry name" value="PEP-utilizing_PTS_enzyme"/>
</dbReference>
<dbReference type="RefSeq" id="WP_056953233.1">
    <property type="nucleotide sequence ID" value="NZ_AZFK01000001.1"/>
</dbReference>
<sequence length="570" mass="61775">MSKLLSGIAASGGIVIAPVHLLGDAKGPVEQQITTDVNHEVERLHDSFRITADELTQISRQASANYGNEVQETLQAQLALINDWQFQATLSRRVVSEKITAASAVQAYLDEQAGLTPSRAQQARLTSLQDVGHRLLGHLLDRPTMPRLDHRAVIVAHQVSPSLVASFDPRLVAGVVTDQGGATAHSALLVAELGLPAVVGTHSATTQAAEDMVAIVDGEHGKLILQPTPQEIDHYQRLAAQYQRKQQELGALATATTVTADGSRYKIAANVTLPAELKQLAQAGAEGIGLYRSEYLFLDPARPVTEEEQVAAYKAALLAMPKHRVVIRVQDLGADKQPGANLVTDRGIRRLLADPVILRTQLRALLRASVYGQLAIMFPFVATIDEFQRALAILDQEKRKLVAAGHPVAEQLEVGMMIETPAAVLMADQFAKYADFFSIGSNDLVQYLFATERTTSPLNHHYSVLNPAVLRAIRQVIQAAHAEGKWISLCGEMATVKLAQPLLLAMGLDELSVPLAAILPLRQLIRSLSVRQLQPLVKKALALENDDEVAELVEAWLAKQAPQAGLKQPD</sequence>
<dbReference type="PANTHER" id="PTHR46244:SF3">
    <property type="entry name" value="PHOSPHOENOLPYRUVATE-PROTEIN PHOSPHOTRANSFERASE"/>
    <property type="match status" value="1"/>
</dbReference>
<feature type="domain" description="Phosphotransferase system enzyme I N-terminal" evidence="23">
    <location>
        <begin position="6"/>
        <end position="113"/>
    </location>
</feature>
<feature type="binding site" evidence="19">
    <location>
        <position position="328"/>
    </location>
    <ligand>
        <name>phosphoenolpyruvate</name>
        <dbReference type="ChEBI" id="CHEBI:58702"/>
    </ligand>
</feature>
<evidence type="ECO:0000259" key="22">
    <source>
        <dbReference type="Pfam" id="PF02896"/>
    </source>
</evidence>
<comment type="catalytic activity">
    <reaction evidence="1 17">
        <text>L-histidyl-[protein] + phosphoenolpyruvate = N(pros)-phospho-L-histidyl-[protein] + pyruvate</text>
        <dbReference type="Rhea" id="RHEA:23880"/>
        <dbReference type="Rhea" id="RHEA-COMP:9745"/>
        <dbReference type="Rhea" id="RHEA-COMP:9746"/>
        <dbReference type="ChEBI" id="CHEBI:15361"/>
        <dbReference type="ChEBI" id="CHEBI:29979"/>
        <dbReference type="ChEBI" id="CHEBI:58702"/>
        <dbReference type="ChEBI" id="CHEBI:64837"/>
        <dbReference type="EC" id="2.7.3.9"/>
    </reaction>
</comment>
<keyword evidence="9 17" id="KW-0963">Cytoplasm</keyword>
<evidence type="ECO:0000313" key="24">
    <source>
        <dbReference type="EMBL" id="KRL92674.1"/>
    </source>
</evidence>
<dbReference type="GO" id="GO:0016301">
    <property type="term" value="F:kinase activity"/>
    <property type="evidence" value="ECO:0007669"/>
    <property type="project" value="UniProtKB-KW"/>
</dbReference>
<dbReference type="Pfam" id="PF00391">
    <property type="entry name" value="PEP-utilizers"/>
    <property type="match status" value="1"/>
</dbReference>
<dbReference type="Gene3D" id="1.10.274.10">
    <property type="entry name" value="PtsI, HPr-binding domain"/>
    <property type="match status" value="1"/>
</dbReference>
<evidence type="ECO:0000256" key="12">
    <source>
        <dbReference type="ARBA" id="ARBA00022683"/>
    </source>
</evidence>
<evidence type="ECO:0000256" key="20">
    <source>
        <dbReference type="PIRSR" id="PIRSR000732-3"/>
    </source>
</evidence>
<dbReference type="InterPro" id="IPR000121">
    <property type="entry name" value="PEP_util_C"/>
</dbReference>
<evidence type="ECO:0000259" key="23">
    <source>
        <dbReference type="Pfam" id="PF05524"/>
    </source>
</evidence>
<dbReference type="GO" id="GO:0008965">
    <property type="term" value="F:phosphoenolpyruvate-protein phosphotransferase activity"/>
    <property type="evidence" value="ECO:0007669"/>
    <property type="project" value="UniProtKB-EC"/>
</dbReference>